<proteinExistence type="predicted"/>
<feature type="compositionally biased region" description="Basic residues" evidence="1">
    <location>
        <begin position="87"/>
        <end position="97"/>
    </location>
</feature>
<organism evidence="2">
    <name type="scientific">Mycolicibacterium sp. CBMA 213</name>
    <dbReference type="NCBI Taxonomy" id="1968788"/>
    <lineage>
        <taxon>Bacteria</taxon>
        <taxon>Bacillati</taxon>
        <taxon>Actinomycetota</taxon>
        <taxon>Actinomycetes</taxon>
        <taxon>Mycobacteriales</taxon>
        <taxon>Mycobacteriaceae</taxon>
        <taxon>Mycolicibacterium</taxon>
    </lineage>
</organism>
<feature type="region of interest" description="Disordered" evidence="1">
    <location>
        <begin position="52"/>
        <end position="103"/>
    </location>
</feature>
<geneLocation type="plasmid" evidence="2">
    <name>pCBMA213_1</name>
</geneLocation>
<protein>
    <submittedName>
        <fullName evidence="2">Uncharacterized protein</fullName>
    </submittedName>
</protein>
<dbReference type="AlphaFoldDB" id="A0A343VR87"/>
<evidence type="ECO:0000313" key="2">
    <source>
        <dbReference type="EMBL" id="AVN58411.1"/>
    </source>
</evidence>
<name>A0A343VR87_9MYCO</name>
<keyword evidence="2" id="KW-0614">Plasmid</keyword>
<gene>
    <name evidence="2" type="ORF">B5P44_p00116</name>
</gene>
<sequence>MNAIKQVHARNIERHARRLIARRIGHTPSAIIAVARDESRPDCVILHVNSGGNAREAESELKRRGYGVEPTNYDPFGTGNYGVRLRVSPKHQRRQRRRATESQ</sequence>
<accession>A0A343VR87</accession>
<reference evidence="2" key="1">
    <citation type="journal article" date="2018" name="Front. Microbiol.">
        <title>Beyond the Limits: tRNA Array Units in Mycobacterium Genomes.</title>
        <authorList>
            <person name="Morgado S.M."/>
            <person name="Vicente A.C."/>
        </authorList>
    </citation>
    <scope>NUCLEOTIDE SEQUENCE</scope>
    <source>
        <strain evidence="2">CBMA 213</strain>
        <plasmid evidence="2">pCBMA213_1</plasmid>
    </source>
</reference>
<evidence type="ECO:0000256" key="1">
    <source>
        <dbReference type="SAM" id="MobiDB-lite"/>
    </source>
</evidence>
<dbReference type="EMBL" id="MF600313">
    <property type="protein sequence ID" value="AVN58411.1"/>
    <property type="molecule type" value="Genomic_DNA"/>
</dbReference>